<evidence type="ECO:0008006" key="4">
    <source>
        <dbReference type="Google" id="ProtNLM"/>
    </source>
</evidence>
<dbReference type="AlphaFoldDB" id="A0A1Y1ZWV9"/>
<dbReference type="Proteomes" id="UP000193144">
    <property type="component" value="Unassembled WGS sequence"/>
</dbReference>
<sequence>MRRGEMDRGDEAAKVRFVLLISLASLYANPKVMALNEQWAQIFVDTSLRGVKCFCLNGRLLKFNLKSDVYLGSARTKNHEHLM</sequence>
<accession>A0A1Y1ZWV9</accession>
<evidence type="ECO:0000313" key="3">
    <source>
        <dbReference type="Proteomes" id="UP000193144"/>
    </source>
</evidence>
<organism evidence="2 3">
    <name type="scientific">Clohesyomyces aquaticus</name>
    <dbReference type="NCBI Taxonomy" id="1231657"/>
    <lineage>
        <taxon>Eukaryota</taxon>
        <taxon>Fungi</taxon>
        <taxon>Dikarya</taxon>
        <taxon>Ascomycota</taxon>
        <taxon>Pezizomycotina</taxon>
        <taxon>Dothideomycetes</taxon>
        <taxon>Pleosporomycetidae</taxon>
        <taxon>Pleosporales</taxon>
        <taxon>Lindgomycetaceae</taxon>
        <taxon>Clohesyomyces</taxon>
    </lineage>
</organism>
<comment type="caution">
    <text evidence="2">The sequence shown here is derived from an EMBL/GenBank/DDBJ whole genome shotgun (WGS) entry which is preliminary data.</text>
</comment>
<keyword evidence="3" id="KW-1185">Reference proteome</keyword>
<dbReference type="EMBL" id="MCFA01000031">
    <property type="protein sequence ID" value="ORY14694.1"/>
    <property type="molecule type" value="Genomic_DNA"/>
</dbReference>
<keyword evidence="1" id="KW-0732">Signal</keyword>
<reference evidence="2 3" key="1">
    <citation type="submission" date="2016-07" db="EMBL/GenBank/DDBJ databases">
        <title>Pervasive Adenine N6-methylation of Active Genes in Fungi.</title>
        <authorList>
            <consortium name="DOE Joint Genome Institute"/>
            <person name="Mondo S.J."/>
            <person name="Dannebaum R.O."/>
            <person name="Kuo R.C."/>
            <person name="Labutti K."/>
            <person name="Haridas S."/>
            <person name="Kuo A."/>
            <person name="Salamov A."/>
            <person name="Ahrendt S.R."/>
            <person name="Lipzen A."/>
            <person name="Sullivan W."/>
            <person name="Andreopoulos W.B."/>
            <person name="Clum A."/>
            <person name="Lindquist E."/>
            <person name="Daum C."/>
            <person name="Ramamoorthy G.K."/>
            <person name="Gryganskyi A."/>
            <person name="Culley D."/>
            <person name="Magnuson J.K."/>
            <person name="James T.Y."/>
            <person name="O'Malley M.A."/>
            <person name="Stajich J.E."/>
            <person name="Spatafora J.W."/>
            <person name="Visel A."/>
            <person name="Grigoriev I.V."/>
        </authorList>
    </citation>
    <scope>NUCLEOTIDE SEQUENCE [LARGE SCALE GENOMIC DNA]</scope>
    <source>
        <strain evidence="2 3">CBS 115471</strain>
    </source>
</reference>
<feature type="chain" id="PRO_5012078860" description="Secreted protein" evidence="1">
    <location>
        <begin position="35"/>
        <end position="83"/>
    </location>
</feature>
<evidence type="ECO:0000313" key="2">
    <source>
        <dbReference type="EMBL" id="ORY14694.1"/>
    </source>
</evidence>
<protein>
    <recommendedName>
        <fullName evidence="4">Secreted protein</fullName>
    </recommendedName>
</protein>
<name>A0A1Y1ZWV9_9PLEO</name>
<feature type="signal peptide" evidence="1">
    <location>
        <begin position="1"/>
        <end position="34"/>
    </location>
</feature>
<gene>
    <name evidence="2" type="ORF">BCR34DRAFT_560097</name>
</gene>
<evidence type="ECO:0000256" key="1">
    <source>
        <dbReference type="SAM" id="SignalP"/>
    </source>
</evidence>
<proteinExistence type="predicted"/>